<protein>
    <submittedName>
        <fullName evidence="2">Terminase</fullName>
    </submittedName>
</protein>
<dbReference type="Pfam" id="PF05119">
    <property type="entry name" value="Terminase_4"/>
    <property type="match status" value="1"/>
</dbReference>
<dbReference type="InterPro" id="IPR006448">
    <property type="entry name" value="Phage_term_ssu_P27"/>
</dbReference>
<accession>A0A4R6BNT7</accession>
<name>A0A4R6BNT7_9STAP</name>
<evidence type="ECO:0000313" key="2">
    <source>
        <dbReference type="EMBL" id="TDM03543.1"/>
    </source>
</evidence>
<sequence length="109" mass="12749">MTIPVTTLRKHIMGCINNDDLLAVEMVDRYLDLLTLYRRMRRKIDQEGISTKVENGEQKYVKSHPHIADVKNINAQMVSLKRDIDKHIEEYATQQERMNKNRPKGGLLD</sequence>
<proteinExistence type="predicted"/>
<comment type="caution">
    <text evidence="2">The sequence shown here is derived from an EMBL/GenBank/DDBJ whole genome shotgun (WGS) entry which is preliminary data.</text>
</comment>
<gene>
    <name evidence="2" type="ORF">ERX37_05510</name>
</gene>
<reference evidence="2 3" key="1">
    <citation type="submission" date="2019-01" db="EMBL/GenBank/DDBJ databases">
        <title>Draft genome sequences of the type strains of six Macrococcus species.</title>
        <authorList>
            <person name="Mazhar S."/>
            <person name="Altermann E."/>
            <person name="Hill C."/>
            <person name="Mcauliffe O."/>
        </authorList>
    </citation>
    <scope>NUCLEOTIDE SEQUENCE [LARGE SCALE GENOMIC DNA]</scope>
    <source>
        <strain evidence="2 3">CCM4809</strain>
    </source>
</reference>
<dbReference type="EMBL" id="SCWE01000001">
    <property type="protein sequence ID" value="TDM03543.1"/>
    <property type="molecule type" value="Genomic_DNA"/>
</dbReference>
<evidence type="ECO:0000313" key="3">
    <source>
        <dbReference type="Proteomes" id="UP000295328"/>
    </source>
</evidence>
<feature type="coiled-coil region" evidence="1">
    <location>
        <begin position="70"/>
        <end position="97"/>
    </location>
</feature>
<keyword evidence="3" id="KW-1185">Reference proteome</keyword>
<dbReference type="OrthoDB" id="2877109at2"/>
<keyword evidence="1" id="KW-0175">Coiled coil</keyword>
<dbReference type="AlphaFoldDB" id="A0A4R6BNT7"/>
<organism evidence="2 3">
    <name type="scientific">Macrococcus hajekii</name>
    <dbReference type="NCBI Taxonomy" id="198482"/>
    <lineage>
        <taxon>Bacteria</taxon>
        <taxon>Bacillati</taxon>
        <taxon>Bacillota</taxon>
        <taxon>Bacilli</taxon>
        <taxon>Bacillales</taxon>
        <taxon>Staphylococcaceae</taxon>
        <taxon>Macrococcus</taxon>
    </lineage>
</organism>
<dbReference type="Proteomes" id="UP000295328">
    <property type="component" value="Unassembled WGS sequence"/>
</dbReference>
<evidence type="ECO:0000256" key="1">
    <source>
        <dbReference type="SAM" id="Coils"/>
    </source>
</evidence>
<dbReference type="RefSeq" id="WP_133429639.1">
    <property type="nucleotide sequence ID" value="NZ_BMCC01000001.1"/>
</dbReference>